<dbReference type="AlphaFoldDB" id="A0A6J7N251"/>
<dbReference type="EMBL" id="CAFBOM010000107">
    <property type="protein sequence ID" value="CAB4986245.1"/>
    <property type="molecule type" value="Genomic_DNA"/>
</dbReference>
<reference evidence="1" key="1">
    <citation type="submission" date="2020-05" db="EMBL/GenBank/DDBJ databases">
        <authorList>
            <person name="Chiriac C."/>
            <person name="Salcher M."/>
            <person name="Ghai R."/>
            <person name="Kavagutti S V."/>
        </authorList>
    </citation>
    <scope>NUCLEOTIDE SEQUENCE</scope>
</reference>
<name>A0A6J7N251_9ZZZZ</name>
<organism evidence="1">
    <name type="scientific">freshwater metagenome</name>
    <dbReference type="NCBI Taxonomy" id="449393"/>
    <lineage>
        <taxon>unclassified sequences</taxon>
        <taxon>metagenomes</taxon>
        <taxon>ecological metagenomes</taxon>
    </lineage>
</organism>
<protein>
    <submittedName>
        <fullName evidence="1">Unannotated protein</fullName>
    </submittedName>
</protein>
<evidence type="ECO:0000313" key="1">
    <source>
        <dbReference type="EMBL" id="CAB4986245.1"/>
    </source>
</evidence>
<accession>A0A6J7N251</accession>
<proteinExistence type="predicted"/>
<gene>
    <name evidence="1" type="ORF">UFOPK3957_00747</name>
</gene>
<sequence length="56" mass="6199">MRVARLEASQGNHVNLAIQQGPEIKFKVDLIKNRSLGAEFNEEVNVRAFAVFATGN</sequence>